<name>A0A1T5H888_9BACT</name>
<gene>
    <name evidence="4" type="ORF">SAMN05660293_05069</name>
</gene>
<accession>A0A1T5H888</accession>
<comment type="cofactor">
    <cofactor evidence="1">
        <name>pyridoxal 5'-phosphate</name>
        <dbReference type="ChEBI" id="CHEBI:597326"/>
    </cofactor>
</comment>
<evidence type="ECO:0000313" key="4">
    <source>
        <dbReference type="EMBL" id="SKC16923.1"/>
    </source>
</evidence>
<dbReference type="Gene3D" id="3.40.640.10">
    <property type="entry name" value="Type I PLP-dependent aspartate aminotransferase-like (Major domain)"/>
    <property type="match status" value="1"/>
</dbReference>
<dbReference type="InterPro" id="IPR015421">
    <property type="entry name" value="PyrdxlP-dep_Trfase_major"/>
</dbReference>
<dbReference type="InterPro" id="IPR015424">
    <property type="entry name" value="PyrdxlP-dep_Trfase"/>
</dbReference>
<proteinExistence type="predicted"/>
<dbReference type="Gene3D" id="3.90.1150.10">
    <property type="entry name" value="Aspartate Aminotransferase, domain 1"/>
    <property type="match status" value="1"/>
</dbReference>
<keyword evidence="2" id="KW-0808">Transferase</keyword>
<dbReference type="GO" id="GO:0030170">
    <property type="term" value="F:pyridoxal phosphate binding"/>
    <property type="evidence" value="ECO:0007669"/>
    <property type="project" value="InterPro"/>
</dbReference>
<dbReference type="InterPro" id="IPR004839">
    <property type="entry name" value="Aminotransferase_I/II_large"/>
</dbReference>
<organism evidence="4 5">
    <name type="scientific">Dyadobacter psychrophilus</name>
    <dbReference type="NCBI Taxonomy" id="651661"/>
    <lineage>
        <taxon>Bacteria</taxon>
        <taxon>Pseudomonadati</taxon>
        <taxon>Bacteroidota</taxon>
        <taxon>Cytophagia</taxon>
        <taxon>Cytophagales</taxon>
        <taxon>Spirosomataceae</taxon>
        <taxon>Dyadobacter</taxon>
    </lineage>
</organism>
<dbReference type="AlphaFoldDB" id="A0A1T5H888"/>
<evidence type="ECO:0000256" key="2">
    <source>
        <dbReference type="ARBA" id="ARBA00022679"/>
    </source>
</evidence>
<evidence type="ECO:0000256" key="1">
    <source>
        <dbReference type="ARBA" id="ARBA00001933"/>
    </source>
</evidence>
<keyword evidence="5" id="KW-1185">Reference proteome</keyword>
<dbReference type="PANTHER" id="PTHR13693">
    <property type="entry name" value="CLASS II AMINOTRANSFERASE/8-AMINO-7-OXONONANOATE SYNTHASE"/>
    <property type="match status" value="1"/>
</dbReference>
<sequence>MRTSEGKEYLWFSGTDYLGMGHDEIFRRFLNEGLDRYGLHFGASRNNSLRLDVYEEAESRLADWIGSPASLLVSSGMWAGQLVMKRIEEIVHADPLVSTICYHYAPKAHPAVWGKDLNISTNPWIDWAKQTIDSISRCHQNMAHVICTDGIGSPMVEAFDFSIFANLPAAGNIWIVVDESHTLGVYKNAGKSIYRSINELGKAHVILVSSLNKALGIPAGVIACEKATYDLLRYNPWFAGASPPSPGYIFALSKLLETDHYTKVQKMLAANIDYFNQELKVHDMFGNVSGYPVFCSQNALLFDHLLSRQIMASCFSYPSPDDSAITRLAISALHQKEDLNRLAEVCNGFIF</sequence>
<dbReference type="EMBL" id="FUZA01000009">
    <property type="protein sequence ID" value="SKC16923.1"/>
    <property type="molecule type" value="Genomic_DNA"/>
</dbReference>
<reference evidence="5" key="1">
    <citation type="submission" date="2017-02" db="EMBL/GenBank/DDBJ databases">
        <authorList>
            <person name="Varghese N."/>
            <person name="Submissions S."/>
        </authorList>
    </citation>
    <scope>NUCLEOTIDE SEQUENCE [LARGE SCALE GENOMIC DNA]</scope>
    <source>
        <strain evidence="5">DSM 22270</strain>
    </source>
</reference>
<evidence type="ECO:0000259" key="3">
    <source>
        <dbReference type="Pfam" id="PF00155"/>
    </source>
</evidence>
<dbReference type="STRING" id="651661.SAMN05660293_05069"/>
<dbReference type="InterPro" id="IPR015422">
    <property type="entry name" value="PyrdxlP-dep_Trfase_small"/>
</dbReference>
<evidence type="ECO:0000313" key="5">
    <source>
        <dbReference type="Proteomes" id="UP000190897"/>
    </source>
</evidence>
<dbReference type="InterPro" id="IPR050087">
    <property type="entry name" value="AON_synthase_class-II"/>
</dbReference>
<feature type="domain" description="Aminotransferase class I/classII large" evidence="3">
    <location>
        <begin position="9"/>
        <end position="344"/>
    </location>
</feature>
<protein>
    <submittedName>
        <fullName evidence="4">7-keto-8-aminopelargonate synthetase</fullName>
    </submittedName>
</protein>
<dbReference type="SUPFAM" id="SSF53383">
    <property type="entry name" value="PLP-dependent transferases"/>
    <property type="match status" value="1"/>
</dbReference>
<dbReference type="Proteomes" id="UP000190897">
    <property type="component" value="Unassembled WGS sequence"/>
</dbReference>
<dbReference type="Pfam" id="PF00155">
    <property type="entry name" value="Aminotran_1_2"/>
    <property type="match status" value="1"/>
</dbReference>
<dbReference type="GO" id="GO:0016740">
    <property type="term" value="F:transferase activity"/>
    <property type="evidence" value="ECO:0007669"/>
    <property type="project" value="UniProtKB-KW"/>
</dbReference>